<evidence type="ECO:0000313" key="5">
    <source>
        <dbReference type="Proteomes" id="UP000199482"/>
    </source>
</evidence>
<evidence type="ECO:0000313" key="6">
    <source>
        <dbReference type="Proteomes" id="UP000893823"/>
    </source>
</evidence>
<dbReference type="OrthoDB" id="9771302at2"/>
<reference evidence="3" key="3">
    <citation type="submission" date="2022-06" db="EMBL/GenBank/DDBJ databases">
        <title>Genomic Encyclopedia of Type Strains, Phase III (KMG-III): the genomes of soil and plant-associated and newly described type strains.</title>
        <authorList>
            <person name="Whitman W."/>
        </authorList>
    </citation>
    <scope>NUCLEOTIDE SEQUENCE</scope>
    <source>
        <strain evidence="3">CPCC 202695</strain>
    </source>
</reference>
<dbReference type="EMBL" id="SODL02000002">
    <property type="protein sequence ID" value="MCP2367398.1"/>
    <property type="molecule type" value="Genomic_DNA"/>
</dbReference>
<reference evidence="4" key="2">
    <citation type="submission" date="2016-10" db="EMBL/GenBank/DDBJ databases">
        <authorList>
            <person name="de Groot N.N."/>
        </authorList>
    </citation>
    <scope>NUCLEOTIDE SEQUENCE [LARGE SCALE GENOMIC DNA]</scope>
    <source>
        <strain evidence="4">CPCC 202695</strain>
    </source>
</reference>
<feature type="region of interest" description="Disordered" evidence="1">
    <location>
        <begin position="241"/>
        <end position="272"/>
    </location>
</feature>
<protein>
    <submittedName>
        <fullName evidence="4">Uncharacterized conserved protein YbjT, contains NAD(P)-binding and DUF2867 domains</fullName>
    </submittedName>
    <submittedName>
        <fullName evidence="3">Uncharacterized protein YbjT (DUF2867 family)</fullName>
    </submittedName>
</protein>
<dbReference type="SUPFAM" id="SSF51735">
    <property type="entry name" value="NAD(P)-binding Rossmann-fold domains"/>
    <property type="match status" value="1"/>
</dbReference>
<keyword evidence="6" id="KW-1185">Reference proteome</keyword>
<dbReference type="EMBL" id="LT629755">
    <property type="protein sequence ID" value="SDT40194.1"/>
    <property type="molecule type" value="Genomic_DNA"/>
</dbReference>
<evidence type="ECO:0000259" key="2">
    <source>
        <dbReference type="Pfam" id="PF13460"/>
    </source>
</evidence>
<dbReference type="RefSeq" id="WP_092675236.1">
    <property type="nucleotide sequence ID" value="NZ_BMDN01000002.1"/>
</dbReference>
<proteinExistence type="predicted"/>
<feature type="compositionally biased region" description="Basic and acidic residues" evidence="1">
    <location>
        <begin position="263"/>
        <end position="272"/>
    </location>
</feature>
<dbReference type="Proteomes" id="UP000893823">
    <property type="component" value="Unassembled WGS sequence"/>
</dbReference>
<name>A0A1H2A2M6_9MICO</name>
<dbReference type="InterPro" id="IPR016040">
    <property type="entry name" value="NAD(P)-bd_dom"/>
</dbReference>
<dbReference type="Proteomes" id="UP000199482">
    <property type="component" value="Chromosome I"/>
</dbReference>
<reference evidence="5" key="1">
    <citation type="submission" date="2016-10" db="EMBL/GenBank/DDBJ databases">
        <authorList>
            <person name="Varghese N."/>
            <person name="Submissions S."/>
        </authorList>
    </citation>
    <scope>NUCLEOTIDE SEQUENCE [LARGE SCALE GENOMIC DNA]</scope>
    <source>
        <strain evidence="5">CPCC 202695</strain>
    </source>
</reference>
<feature type="domain" description="NAD(P)-binding" evidence="2">
    <location>
        <begin position="7"/>
        <end position="139"/>
    </location>
</feature>
<dbReference type="Gene3D" id="3.40.50.720">
    <property type="entry name" value="NAD(P)-binding Rossmann-like Domain"/>
    <property type="match status" value="1"/>
</dbReference>
<dbReference type="Pfam" id="PF13460">
    <property type="entry name" value="NAD_binding_10"/>
    <property type="match status" value="1"/>
</dbReference>
<dbReference type="InterPro" id="IPR036291">
    <property type="entry name" value="NAD(P)-bd_dom_sf"/>
</dbReference>
<dbReference type="AlphaFoldDB" id="A0A1H2A2M6"/>
<evidence type="ECO:0000256" key="1">
    <source>
        <dbReference type="SAM" id="MobiDB-lite"/>
    </source>
</evidence>
<organism evidence="4 5">
    <name type="scientific">Agromyces flavus</name>
    <dbReference type="NCBI Taxonomy" id="589382"/>
    <lineage>
        <taxon>Bacteria</taxon>
        <taxon>Bacillati</taxon>
        <taxon>Actinomycetota</taxon>
        <taxon>Actinomycetes</taxon>
        <taxon>Micrococcales</taxon>
        <taxon>Microbacteriaceae</taxon>
        <taxon>Agromyces</taxon>
    </lineage>
</organism>
<evidence type="ECO:0000313" key="4">
    <source>
        <dbReference type="EMBL" id="SDT40194.1"/>
    </source>
</evidence>
<dbReference type="STRING" id="589382.SAMN04489721_3476"/>
<gene>
    <name evidence="3" type="ORF">BCL57_001552</name>
    <name evidence="4" type="ORF">SAMN04489721_3476</name>
</gene>
<accession>A0A1H2A2M6</accession>
<evidence type="ECO:0000313" key="3">
    <source>
        <dbReference type="EMBL" id="MCP2367398.1"/>
    </source>
</evidence>
<sequence length="272" mass="28877">MRIAVAGATGNVGRHVIESATARGHDILSLTRRAGYDLEKGTGLAGALDGVDAVIDVANVVSTSTRRSREFFTAVTTHLLAAERDAGARHHVTLSIVGIDGVDAAYYAGKLAQERLVEQGTVPFTLLRATQLHEFAEQVVHNTSAGRFTLVPKGLVRPVAAREVGARLVELAEAGPAGRAGDLTGPREERLADLVRRMVAFDGVRRSVIEFPLPGKFGRAMRSGQLRGDADADRGTIDFDAWLRSPDHTRTGAGEGRGTATSDRPDREGPAG</sequence>